<feature type="domain" description="C2H2-type" evidence="8">
    <location>
        <begin position="848"/>
        <end position="870"/>
    </location>
</feature>
<evidence type="ECO:0000256" key="5">
    <source>
        <dbReference type="ARBA" id="ARBA00023242"/>
    </source>
</evidence>
<evidence type="ECO:0000256" key="1">
    <source>
        <dbReference type="ARBA" id="ARBA00004123"/>
    </source>
</evidence>
<keyword evidence="3 6" id="KW-0863">Zinc-finger</keyword>
<evidence type="ECO:0000256" key="6">
    <source>
        <dbReference type="PROSITE-ProRule" id="PRU00042"/>
    </source>
</evidence>
<dbReference type="GO" id="GO:0000981">
    <property type="term" value="F:DNA-binding transcription factor activity, RNA polymerase II-specific"/>
    <property type="evidence" value="ECO:0007669"/>
    <property type="project" value="TreeGrafter"/>
</dbReference>
<keyword evidence="10" id="KW-1185">Reference proteome</keyword>
<name>A0AAV6HL94_9TELE</name>
<feature type="region of interest" description="Disordered" evidence="7">
    <location>
        <begin position="239"/>
        <end position="275"/>
    </location>
</feature>
<dbReference type="Proteomes" id="UP000823561">
    <property type="component" value="Chromosome 1"/>
</dbReference>
<evidence type="ECO:0000313" key="9">
    <source>
        <dbReference type="EMBL" id="KAG5286895.1"/>
    </source>
</evidence>
<gene>
    <name evidence="9" type="ORF">AALO_G00020060</name>
</gene>
<evidence type="ECO:0000256" key="7">
    <source>
        <dbReference type="SAM" id="MobiDB-lite"/>
    </source>
</evidence>
<proteinExistence type="predicted"/>
<dbReference type="PANTHER" id="PTHR24396">
    <property type="entry name" value="ZINC FINGER PROTEIN"/>
    <property type="match status" value="1"/>
</dbReference>
<reference evidence="9 10" key="1">
    <citation type="submission" date="2020-10" db="EMBL/GenBank/DDBJ databases">
        <title>Chromosome-scale genome assembly of the Allis shad, Alosa alosa.</title>
        <authorList>
            <person name="Margot Z."/>
            <person name="Christophe K."/>
            <person name="Cabau C."/>
            <person name="Louis A."/>
            <person name="Berthelot C."/>
            <person name="Parey E."/>
            <person name="Roest Crollius H."/>
            <person name="Montfort J."/>
            <person name="Robinson-Rechavi M."/>
            <person name="Bucao C."/>
            <person name="Bouchez O."/>
            <person name="Gislard M."/>
            <person name="Lluch J."/>
            <person name="Milhes M."/>
            <person name="Lampietro C."/>
            <person name="Lopez Roques C."/>
            <person name="Donnadieu C."/>
            <person name="Braasch I."/>
            <person name="Desvignes T."/>
            <person name="Postlethwait J."/>
            <person name="Bobe J."/>
            <person name="Guiguen Y."/>
        </authorList>
    </citation>
    <scope>NUCLEOTIDE SEQUENCE [LARGE SCALE GENOMIC DNA]</scope>
    <source>
        <strain evidence="9">M-15738</strain>
        <tissue evidence="9">Blood</tissue>
    </source>
</reference>
<evidence type="ECO:0000256" key="4">
    <source>
        <dbReference type="ARBA" id="ARBA00022833"/>
    </source>
</evidence>
<comment type="subcellular location">
    <subcellularLocation>
        <location evidence="1">Nucleus</location>
    </subcellularLocation>
</comment>
<dbReference type="PROSITE" id="PS00028">
    <property type="entry name" value="ZINC_FINGER_C2H2_1"/>
    <property type="match status" value="3"/>
</dbReference>
<evidence type="ECO:0000256" key="2">
    <source>
        <dbReference type="ARBA" id="ARBA00022723"/>
    </source>
</evidence>
<keyword evidence="5" id="KW-0539">Nucleus</keyword>
<protein>
    <recommendedName>
        <fullName evidence="8">C2H2-type domain-containing protein</fullName>
    </recommendedName>
</protein>
<feature type="domain" description="C2H2-type" evidence="8">
    <location>
        <begin position="452"/>
        <end position="479"/>
    </location>
</feature>
<dbReference type="EMBL" id="JADWDJ010000001">
    <property type="protein sequence ID" value="KAG5286895.1"/>
    <property type="molecule type" value="Genomic_DNA"/>
</dbReference>
<dbReference type="InterPro" id="IPR051643">
    <property type="entry name" value="Transcr_Reg_ZincFinger"/>
</dbReference>
<keyword evidence="4" id="KW-0862">Zinc</keyword>
<evidence type="ECO:0000259" key="8">
    <source>
        <dbReference type="PROSITE" id="PS50157"/>
    </source>
</evidence>
<sequence>MSGSKLKEEGLDLKSEVTNNTQDLPINQASSLKTNMLLSVQYEKVHIPRTINYPEMDKLLKDKHVKCSISGQMSDKPLLGKSENVQGCAIGNGILAMQDGIKSSIDEGCDQNSRTMYSGLEISTHGFDNRGLWSIESSSCLDDVPNSVGKMTSVTSPTHGRRQKRKMEMVAMSDPSEDLYTIASLDSQLSDEMFKGEQTNGSSQLKIPNVRLLDTFGCVSRPETKQVKRSSAISQNAVDEWEQKNKDMVLRPETSDQSNENKKMHDFDSEHSSSSLDNYDDANDFNWDPQKEFIKFLWDNLDDQDQKNAEVSAHIVRKQRASIDTGTDYTNDLCMNFIQKTGQHDHRDPSIYIMPQEKDLGTTQVVRCRKYYKEHVKCVNTCINGKREGTEHTSTGCELSVLKEELLESGSNVKPLFSPCTNCDITCKDRTLLHRHIRQHGEPVNQAQTLSLICRECGWSCHRSASLLQHRSIHKEKQHILIEELKEIVSPKVLNAENNTTTLTDPRNPGNVSKYWSFGNSEIIESNNQLPSPGQHCLSTSSSLFQELENSPSKGKGSSSNLERMPDLIGTEKALQNHNKGLKPRLHTSVNMLVSQNTNEQASHDYRSDAQERRTDSSAFFFDCNDHCNKIINSNECENYEQQNEDGSCHTSDEAFLPQLMGIMDSTSQWQADIKDDPNISGKLLNIKKPETNSSLSKNITTQLHDMEVHDGSLHLPVCQNSLQKEELNNLSVKDSQNPVAENLKINGDVGQVRRKEVSSMSEPQSDSDFRKKPCPAMFETGVRFSDHTRGHLQRIGMTTHEQHVIPSQEITFLDMQNTRGMITSVPAGSKKTSEQMDEVHTESPAEVTCPLCGVRFDTKKGLSNHVRGHLKRLGKAYSTATFRSPLDILKQLMSNRKEFQKTLQAFHKRQITSKTYSRKDPFFLSIESFTENDQNCCEVLAEGAKNKQFEVTDSEKSPPSSDLIGMLKKRKAHQVKNLNHTTRKALSLPLQQTDSLSEKSHLNGKVCEHCNAAFHSGISLSNHLRAYEKRKRAALRYGTTYDCKQRKQRSGSKKKIFPLPYTTEKIYRLTCRFCDLVFQGPLSVQEDWIKHLQRHIINTSVPHTGVCMVEVTSLPMGPVSERRTEASLFLTEVLT</sequence>
<dbReference type="PANTHER" id="PTHR24396:SF25">
    <property type="entry name" value="ZINC FINGER PROTEIN 644"/>
    <property type="match status" value="1"/>
</dbReference>
<comment type="caution">
    <text evidence="9">The sequence shown here is derived from an EMBL/GenBank/DDBJ whole genome shotgun (WGS) entry which is preliminary data.</text>
</comment>
<dbReference type="AlphaFoldDB" id="A0AAV6HL94"/>
<dbReference type="GO" id="GO:0005634">
    <property type="term" value="C:nucleus"/>
    <property type="evidence" value="ECO:0007669"/>
    <property type="project" value="UniProtKB-SubCell"/>
</dbReference>
<evidence type="ECO:0000313" key="10">
    <source>
        <dbReference type="Proteomes" id="UP000823561"/>
    </source>
</evidence>
<accession>A0AAV6HL94</accession>
<dbReference type="InterPro" id="IPR013087">
    <property type="entry name" value="Znf_C2H2_type"/>
</dbReference>
<organism evidence="9 10">
    <name type="scientific">Alosa alosa</name>
    <name type="common">allis shad</name>
    <dbReference type="NCBI Taxonomy" id="278164"/>
    <lineage>
        <taxon>Eukaryota</taxon>
        <taxon>Metazoa</taxon>
        <taxon>Chordata</taxon>
        <taxon>Craniata</taxon>
        <taxon>Vertebrata</taxon>
        <taxon>Euteleostomi</taxon>
        <taxon>Actinopterygii</taxon>
        <taxon>Neopterygii</taxon>
        <taxon>Teleostei</taxon>
        <taxon>Clupei</taxon>
        <taxon>Clupeiformes</taxon>
        <taxon>Clupeoidei</taxon>
        <taxon>Clupeidae</taxon>
        <taxon>Alosa</taxon>
    </lineage>
</organism>
<dbReference type="GO" id="GO:0008270">
    <property type="term" value="F:zinc ion binding"/>
    <property type="evidence" value="ECO:0007669"/>
    <property type="project" value="UniProtKB-KW"/>
</dbReference>
<dbReference type="Gene3D" id="3.30.160.60">
    <property type="entry name" value="Classic Zinc Finger"/>
    <property type="match status" value="1"/>
</dbReference>
<dbReference type="PROSITE" id="PS50157">
    <property type="entry name" value="ZINC_FINGER_C2H2_2"/>
    <property type="match status" value="2"/>
</dbReference>
<dbReference type="GO" id="GO:0000978">
    <property type="term" value="F:RNA polymerase II cis-regulatory region sequence-specific DNA binding"/>
    <property type="evidence" value="ECO:0007669"/>
    <property type="project" value="TreeGrafter"/>
</dbReference>
<dbReference type="SMART" id="SM00355">
    <property type="entry name" value="ZnF_C2H2"/>
    <property type="match status" value="5"/>
</dbReference>
<keyword evidence="2" id="KW-0479">Metal-binding</keyword>
<evidence type="ECO:0000256" key="3">
    <source>
        <dbReference type="ARBA" id="ARBA00022771"/>
    </source>
</evidence>
<dbReference type="Pfam" id="PF23015">
    <property type="entry name" value="zf-WIZ"/>
    <property type="match status" value="1"/>
</dbReference>
<dbReference type="InterPro" id="IPR055125">
    <property type="entry name" value="Wiz_C_Znf"/>
</dbReference>
<feature type="compositionally biased region" description="Basic and acidic residues" evidence="7">
    <location>
        <begin position="241"/>
        <end position="271"/>
    </location>
</feature>